<name>A0A084WRZ4_ANOSI</name>
<dbReference type="EMBL" id="ATLV01026287">
    <property type="status" value="NOT_ANNOTATED_CDS"/>
    <property type="molecule type" value="Genomic_DNA"/>
</dbReference>
<organism evidence="2">
    <name type="scientific">Anopheles sinensis</name>
    <name type="common">Mosquito</name>
    <dbReference type="NCBI Taxonomy" id="74873"/>
    <lineage>
        <taxon>Eukaryota</taxon>
        <taxon>Metazoa</taxon>
        <taxon>Ecdysozoa</taxon>
        <taxon>Arthropoda</taxon>
        <taxon>Hexapoda</taxon>
        <taxon>Insecta</taxon>
        <taxon>Pterygota</taxon>
        <taxon>Neoptera</taxon>
        <taxon>Endopterygota</taxon>
        <taxon>Diptera</taxon>
        <taxon>Nematocera</taxon>
        <taxon>Culicoidea</taxon>
        <taxon>Culicidae</taxon>
        <taxon>Anophelinae</taxon>
        <taxon>Anopheles</taxon>
    </lineage>
</organism>
<dbReference type="AlphaFoldDB" id="A0A084WRZ4"/>
<evidence type="ECO:0000313" key="4">
    <source>
        <dbReference type="Proteomes" id="UP000030765"/>
    </source>
</evidence>
<sequence>MKREKCEQRGYFARASPIYGIWPKPTDEVGTNRKRHPAKPGPRRFATTKTCQSCQYIIGRDRPPSQSRTENSYERNLLAVFHCRKL</sequence>
<feature type="region of interest" description="Disordered" evidence="1">
    <location>
        <begin position="23"/>
        <end position="46"/>
    </location>
</feature>
<dbReference type="EMBL" id="KE525409">
    <property type="protein sequence ID" value="KFB52988.1"/>
    <property type="molecule type" value="Genomic_DNA"/>
</dbReference>
<keyword evidence="4" id="KW-1185">Reference proteome</keyword>
<evidence type="ECO:0000313" key="2">
    <source>
        <dbReference type="EMBL" id="KFB52988.1"/>
    </source>
</evidence>
<proteinExistence type="predicted"/>
<protein>
    <submittedName>
        <fullName evidence="2 3">Bacterial extracellular solute-binding protein, family 5</fullName>
    </submittedName>
</protein>
<evidence type="ECO:0000313" key="3">
    <source>
        <dbReference type="EnsemblMetazoa" id="ASIC021280-PA"/>
    </source>
</evidence>
<dbReference type="VEuPathDB" id="VectorBase:ASIC021280"/>
<dbReference type="Proteomes" id="UP000030765">
    <property type="component" value="Unassembled WGS sequence"/>
</dbReference>
<accession>A0A084WRZ4</accession>
<evidence type="ECO:0000256" key="1">
    <source>
        <dbReference type="SAM" id="MobiDB-lite"/>
    </source>
</evidence>
<reference evidence="3" key="2">
    <citation type="submission" date="2020-05" db="UniProtKB">
        <authorList>
            <consortium name="EnsemblMetazoa"/>
        </authorList>
    </citation>
    <scope>IDENTIFICATION</scope>
</reference>
<gene>
    <name evidence="2" type="ORF">ZHAS_00021280</name>
</gene>
<feature type="compositionally biased region" description="Basic residues" evidence="1">
    <location>
        <begin position="32"/>
        <end position="42"/>
    </location>
</feature>
<dbReference type="EnsemblMetazoa" id="ASIC021280-RA">
    <property type="protein sequence ID" value="ASIC021280-PA"/>
    <property type="gene ID" value="ASIC021280"/>
</dbReference>
<reference evidence="2 4" key="1">
    <citation type="journal article" date="2014" name="BMC Genomics">
        <title>Genome sequence of Anopheles sinensis provides insight into genetics basis of mosquito competence for malaria parasites.</title>
        <authorList>
            <person name="Zhou D."/>
            <person name="Zhang D."/>
            <person name="Ding G."/>
            <person name="Shi L."/>
            <person name="Hou Q."/>
            <person name="Ye Y."/>
            <person name="Xu Y."/>
            <person name="Zhou H."/>
            <person name="Xiong C."/>
            <person name="Li S."/>
            <person name="Yu J."/>
            <person name="Hong S."/>
            <person name="Yu X."/>
            <person name="Zou P."/>
            <person name="Chen C."/>
            <person name="Chang X."/>
            <person name="Wang W."/>
            <person name="Lv Y."/>
            <person name="Sun Y."/>
            <person name="Ma L."/>
            <person name="Shen B."/>
            <person name="Zhu C."/>
        </authorList>
    </citation>
    <scope>NUCLEOTIDE SEQUENCE [LARGE SCALE GENOMIC DNA]</scope>
</reference>